<comment type="caution">
    <text evidence="2">The sequence shown here is derived from an EMBL/GenBank/DDBJ whole genome shotgun (WGS) entry which is preliminary data.</text>
</comment>
<dbReference type="VEuPathDB" id="FungiDB:PSHT_13260"/>
<reference evidence="3" key="2">
    <citation type="journal article" date="2018" name="BMC Genomics">
        <title>Genomic insights into host adaptation between the wheat stripe rust pathogen (Puccinia striiformis f. sp. tritici) and the barley stripe rust pathogen (Puccinia striiformis f. sp. hordei).</title>
        <authorList>
            <person name="Xia C."/>
            <person name="Wang M."/>
            <person name="Yin C."/>
            <person name="Cornejo O.E."/>
            <person name="Hulbert S.H."/>
            <person name="Chen X."/>
        </authorList>
    </citation>
    <scope>NUCLEOTIDE SEQUENCE [LARGE SCALE GENOMIC DNA]</scope>
    <source>
        <strain evidence="3">93TX-2</strain>
    </source>
</reference>
<reference evidence="2 3" key="1">
    <citation type="submission" date="2017-12" db="EMBL/GenBank/DDBJ databases">
        <title>Gene loss provides genomic basis for host adaptation in cereal stripe rust fungi.</title>
        <authorList>
            <person name="Xia C."/>
        </authorList>
    </citation>
    <scope>NUCLEOTIDE SEQUENCE [LARGE SCALE GENOMIC DNA]</scope>
    <source>
        <strain evidence="2 3">93TX-2</strain>
    </source>
</reference>
<dbReference type="AlphaFoldDB" id="A0A2S4URZ5"/>
<gene>
    <name evidence="2" type="ORF">PSHT_13260</name>
</gene>
<evidence type="ECO:0000313" key="3">
    <source>
        <dbReference type="Proteomes" id="UP000238274"/>
    </source>
</evidence>
<feature type="compositionally biased region" description="Polar residues" evidence="1">
    <location>
        <begin position="98"/>
        <end position="117"/>
    </location>
</feature>
<name>A0A2S4URZ5_9BASI</name>
<protein>
    <submittedName>
        <fullName evidence="2">Uncharacterized protein</fullName>
    </submittedName>
</protein>
<accession>A0A2S4URZ5</accession>
<dbReference type="EMBL" id="PKSM01000260">
    <property type="protein sequence ID" value="POW00030.1"/>
    <property type="molecule type" value="Genomic_DNA"/>
</dbReference>
<organism evidence="2 3">
    <name type="scientific">Puccinia striiformis</name>
    <dbReference type="NCBI Taxonomy" id="27350"/>
    <lineage>
        <taxon>Eukaryota</taxon>
        <taxon>Fungi</taxon>
        <taxon>Dikarya</taxon>
        <taxon>Basidiomycota</taxon>
        <taxon>Pucciniomycotina</taxon>
        <taxon>Pucciniomycetes</taxon>
        <taxon>Pucciniales</taxon>
        <taxon>Pucciniaceae</taxon>
        <taxon>Puccinia</taxon>
    </lineage>
</organism>
<proteinExistence type="predicted"/>
<sequence length="157" mass="17335">MEAAKDKVSLLSPTIYHPTGHKMLKIPKGVCSATGIMINVDPKISKLCDDKLKKHIEKLAEFYNKQDVSGGNIEASNLFGTNAAELLKNRCLTSITTQPTQSETFTQPASLRTTTDPSAPGRPLLSKKAQAQRAWEIKKMAKEKKDQLAQAWRDQLA</sequence>
<feature type="region of interest" description="Disordered" evidence="1">
    <location>
        <begin position="98"/>
        <end position="129"/>
    </location>
</feature>
<keyword evidence="3" id="KW-1185">Reference proteome</keyword>
<dbReference type="Proteomes" id="UP000238274">
    <property type="component" value="Unassembled WGS sequence"/>
</dbReference>
<feature type="non-terminal residue" evidence="2">
    <location>
        <position position="157"/>
    </location>
</feature>
<evidence type="ECO:0000256" key="1">
    <source>
        <dbReference type="SAM" id="MobiDB-lite"/>
    </source>
</evidence>
<evidence type="ECO:0000313" key="2">
    <source>
        <dbReference type="EMBL" id="POW00030.1"/>
    </source>
</evidence>
<reference evidence="3" key="3">
    <citation type="journal article" date="2018" name="Mol. Plant Microbe Interact.">
        <title>Genome sequence resources for the wheat stripe rust pathogen (Puccinia striiformis f. sp. tritici) and the barley stripe rust pathogen (Puccinia striiformis f. sp. hordei).</title>
        <authorList>
            <person name="Xia C."/>
            <person name="Wang M."/>
            <person name="Yin C."/>
            <person name="Cornejo O.E."/>
            <person name="Hulbert S.H."/>
            <person name="Chen X."/>
        </authorList>
    </citation>
    <scope>NUCLEOTIDE SEQUENCE [LARGE SCALE GENOMIC DNA]</scope>
    <source>
        <strain evidence="3">93TX-2</strain>
    </source>
</reference>